<dbReference type="InterPro" id="IPR005828">
    <property type="entry name" value="MFS_sugar_transport-like"/>
</dbReference>
<dbReference type="OrthoDB" id="6133115at2759"/>
<evidence type="ECO:0000256" key="2">
    <source>
        <dbReference type="ARBA" id="ARBA00010992"/>
    </source>
</evidence>
<reference evidence="8" key="1">
    <citation type="journal article" date="2019" name="Environ. Microbiol.">
        <title>Fungal ecological strategies reflected in gene transcription - a case study of two litter decomposers.</title>
        <authorList>
            <person name="Barbi F."/>
            <person name="Kohler A."/>
            <person name="Barry K."/>
            <person name="Baskaran P."/>
            <person name="Daum C."/>
            <person name="Fauchery L."/>
            <person name="Ihrmark K."/>
            <person name="Kuo A."/>
            <person name="LaButti K."/>
            <person name="Lipzen A."/>
            <person name="Morin E."/>
            <person name="Grigoriev I.V."/>
            <person name="Henrissat B."/>
            <person name="Lindahl B."/>
            <person name="Martin F."/>
        </authorList>
    </citation>
    <scope>NUCLEOTIDE SEQUENCE</scope>
    <source>
        <strain evidence="8">JB14</strain>
    </source>
</reference>
<organism evidence="8 9">
    <name type="scientific">Gymnopus androsaceus JB14</name>
    <dbReference type="NCBI Taxonomy" id="1447944"/>
    <lineage>
        <taxon>Eukaryota</taxon>
        <taxon>Fungi</taxon>
        <taxon>Dikarya</taxon>
        <taxon>Basidiomycota</taxon>
        <taxon>Agaricomycotina</taxon>
        <taxon>Agaricomycetes</taxon>
        <taxon>Agaricomycetidae</taxon>
        <taxon>Agaricales</taxon>
        <taxon>Marasmiineae</taxon>
        <taxon>Omphalotaceae</taxon>
        <taxon>Gymnopus</taxon>
    </lineage>
</organism>
<feature type="transmembrane region" description="Helical" evidence="6">
    <location>
        <begin position="45"/>
        <end position="61"/>
    </location>
</feature>
<accession>A0A6A4H341</accession>
<sequence>MPQWNRAFNNPAGARLGIITASLYLSAIPSSAVVPWVCDSYGRRASILIGSMGSVCMTFLVQNSMIGFFSVFLSTGCTCLVNELVHPRLRGLVVSFHWISGSLYISAYIVGMIISSWLTFGCLYWDSNWAWRIPVLFQAFGPFILVFSAIFGPESPRYLINKGRNEDALTMLAKFHANGVRDDELVQEEYKEIFAHIQRDREESVGNWRSLLATPGNRRRLMIVFIVDAGATLLGTNVIAAYLPPVLRSVGITNPVEISLVNGALSIFGLFVSIVGGLCVDRVGRRPLYLISTAGVLVTFAMLIGLAAGFAQKPDSTIGIAFVVIIFFCFGSYELGWLPLASLYLPEILPFSIRSKAISFGSLVSSVFLAVTGFVNPIGLEALQWKFYFVYLAIQVTYLFLIWWLFIETRGRTIEQVSVLFDEDREVHFRDREKQ</sequence>
<keyword evidence="4 6" id="KW-1133">Transmembrane helix</keyword>
<dbReference type="Pfam" id="PF00083">
    <property type="entry name" value="Sugar_tr"/>
    <property type="match status" value="1"/>
</dbReference>
<dbReference type="PANTHER" id="PTHR48022:SF52">
    <property type="entry name" value="SUGAR TRANSPORTER, PUTATIVE-RELATED"/>
    <property type="match status" value="1"/>
</dbReference>
<feature type="transmembrane region" description="Helical" evidence="6">
    <location>
        <begin position="129"/>
        <end position="152"/>
    </location>
</feature>
<feature type="transmembrane region" description="Helical" evidence="6">
    <location>
        <begin position="288"/>
        <end position="311"/>
    </location>
</feature>
<feature type="transmembrane region" description="Helical" evidence="6">
    <location>
        <begin position="12"/>
        <end position="38"/>
    </location>
</feature>
<keyword evidence="9" id="KW-1185">Reference proteome</keyword>
<dbReference type="InterPro" id="IPR036259">
    <property type="entry name" value="MFS_trans_sf"/>
</dbReference>
<keyword evidence="5 6" id="KW-0472">Membrane</keyword>
<dbReference type="Gene3D" id="1.20.1250.20">
    <property type="entry name" value="MFS general substrate transporter like domains"/>
    <property type="match status" value="1"/>
</dbReference>
<evidence type="ECO:0000313" key="8">
    <source>
        <dbReference type="EMBL" id="KAE9391794.1"/>
    </source>
</evidence>
<feature type="transmembrane region" description="Helical" evidence="6">
    <location>
        <begin position="92"/>
        <end position="117"/>
    </location>
</feature>
<proteinExistence type="inferred from homology"/>
<evidence type="ECO:0000256" key="3">
    <source>
        <dbReference type="ARBA" id="ARBA00022692"/>
    </source>
</evidence>
<dbReference type="GO" id="GO:0016020">
    <property type="term" value="C:membrane"/>
    <property type="evidence" value="ECO:0007669"/>
    <property type="project" value="UniProtKB-SubCell"/>
</dbReference>
<feature type="transmembrane region" description="Helical" evidence="6">
    <location>
        <begin position="263"/>
        <end position="281"/>
    </location>
</feature>
<name>A0A6A4H341_9AGAR</name>
<evidence type="ECO:0000256" key="1">
    <source>
        <dbReference type="ARBA" id="ARBA00004141"/>
    </source>
</evidence>
<evidence type="ECO:0000256" key="4">
    <source>
        <dbReference type="ARBA" id="ARBA00022989"/>
    </source>
</evidence>
<dbReference type="PROSITE" id="PS00216">
    <property type="entry name" value="SUGAR_TRANSPORT_1"/>
    <property type="match status" value="1"/>
</dbReference>
<feature type="transmembrane region" description="Helical" evidence="6">
    <location>
        <begin position="317"/>
        <end position="345"/>
    </location>
</feature>
<comment type="similarity">
    <text evidence="2">Belongs to the major facilitator superfamily. Sugar transporter (TC 2.A.1.1) family.</text>
</comment>
<keyword evidence="3 6" id="KW-0812">Transmembrane</keyword>
<dbReference type="AlphaFoldDB" id="A0A6A4H341"/>
<evidence type="ECO:0000256" key="6">
    <source>
        <dbReference type="SAM" id="Phobius"/>
    </source>
</evidence>
<gene>
    <name evidence="8" type="ORF">BT96DRAFT_959486</name>
</gene>
<dbReference type="GO" id="GO:0005351">
    <property type="term" value="F:carbohydrate:proton symporter activity"/>
    <property type="evidence" value="ECO:0007669"/>
    <property type="project" value="TreeGrafter"/>
</dbReference>
<feature type="domain" description="Major facilitator superfamily (MFS) profile" evidence="7">
    <location>
        <begin position="1"/>
        <end position="410"/>
    </location>
</feature>
<dbReference type="InterPro" id="IPR050360">
    <property type="entry name" value="MFS_Sugar_Transporters"/>
</dbReference>
<feature type="transmembrane region" description="Helical" evidence="6">
    <location>
        <begin position="221"/>
        <end position="243"/>
    </location>
</feature>
<dbReference type="EMBL" id="ML769613">
    <property type="protein sequence ID" value="KAE9391794.1"/>
    <property type="molecule type" value="Genomic_DNA"/>
</dbReference>
<evidence type="ECO:0000259" key="7">
    <source>
        <dbReference type="PROSITE" id="PS50850"/>
    </source>
</evidence>
<feature type="transmembrane region" description="Helical" evidence="6">
    <location>
        <begin position="387"/>
        <end position="406"/>
    </location>
</feature>
<dbReference type="InterPro" id="IPR005829">
    <property type="entry name" value="Sugar_transporter_CS"/>
</dbReference>
<dbReference type="PROSITE" id="PS50850">
    <property type="entry name" value="MFS"/>
    <property type="match status" value="1"/>
</dbReference>
<protein>
    <submittedName>
        <fullName evidence="8">MFS general substrate transporter</fullName>
    </submittedName>
</protein>
<dbReference type="PANTHER" id="PTHR48022">
    <property type="entry name" value="PLASTIDIC GLUCOSE TRANSPORTER 4"/>
    <property type="match status" value="1"/>
</dbReference>
<feature type="transmembrane region" description="Helical" evidence="6">
    <location>
        <begin position="357"/>
        <end position="375"/>
    </location>
</feature>
<dbReference type="SUPFAM" id="SSF103473">
    <property type="entry name" value="MFS general substrate transporter"/>
    <property type="match status" value="1"/>
</dbReference>
<evidence type="ECO:0000313" key="9">
    <source>
        <dbReference type="Proteomes" id="UP000799118"/>
    </source>
</evidence>
<comment type="subcellular location">
    <subcellularLocation>
        <location evidence="1">Membrane</location>
        <topology evidence="1">Multi-pass membrane protein</topology>
    </subcellularLocation>
</comment>
<evidence type="ECO:0000256" key="5">
    <source>
        <dbReference type="ARBA" id="ARBA00023136"/>
    </source>
</evidence>
<dbReference type="Proteomes" id="UP000799118">
    <property type="component" value="Unassembled WGS sequence"/>
</dbReference>
<dbReference type="InterPro" id="IPR020846">
    <property type="entry name" value="MFS_dom"/>
</dbReference>